<reference evidence="2 3" key="1">
    <citation type="submission" date="2016-10" db="EMBL/GenBank/DDBJ databases">
        <authorList>
            <person name="de Groot N.N."/>
        </authorList>
    </citation>
    <scope>NUCLEOTIDE SEQUENCE [LARGE SCALE GENOMIC DNA]</scope>
    <source>
        <strain evidence="2 3">DSM 15345</strain>
    </source>
</reference>
<feature type="transmembrane region" description="Helical" evidence="1">
    <location>
        <begin position="46"/>
        <end position="66"/>
    </location>
</feature>
<accession>A0A1H4FT83</accession>
<evidence type="ECO:0000313" key="2">
    <source>
        <dbReference type="EMBL" id="SEB00504.1"/>
    </source>
</evidence>
<evidence type="ECO:0000313" key="3">
    <source>
        <dbReference type="Proteomes" id="UP000198703"/>
    </source>
</evidence>
<dbReference type="Proteomes" id="UP000198703">
    <property type="component" value="Unassembled WGS sequence"/>
</dbReference>
<feature type="transmembrane region" description="Helical" evidence="1">
    <location>
        <begin position="7"/>
        <end position="26"/>
    </location>
</feature>
<proteinExistence type="predicted"/>
<feature type="transmembrane region" description="Helical" evidence="1">
    <location>
        <begin position="97"/>
        <end position="116"/>
    </location>
</feature>
<gene>
    <name evidence="2" type="ORF">SAMN05444370_12812</name>
</gene>
<evidence type="ECO:0000256" key="1">
    <source>
        <dbReference type="SAM" id="Phobius"/>
    </source>
</evidence>
<keyword evidence="1" id="KW-1133">Transmembrane helix</keyword>
<dbReference type="AlphaFoldDB" id="A0A1H4FT83"/>
<sequence>MPKYLKIVAGALSGFFVVTGLLWLVVPDFVARQMRMELLTGDGLTTQIGDLAAFFLTLGGSIAIALITMRSVWLYPPVMLLSFAAAGRLIAWSVHGAGLTLDMIVFEIVAAALLVFTAERMPEAGR</sequence>
<dbReference type="EMBL" id="FNQM01000028">
    <property type="protein sequence ID" value="SEB00504.1"/>
    <property type="molecule type" value="Genomic_DNA"/>
</dbReference>
<dbReference type="STRING" id="89524.SAMN05444370_12812"/>
<keyword evidence="3" id="KW-1185">Reference proteome</keyword>
<evidence type="ECO:0008006" key="4">
    <source>
        <dbReference type="Google" id="ProtNLM"/>
    </source>
</evidence>
<keyword evidence="1" id="KW-0812">Transmembrane</keyword>
<name>A0A1H4FT83_9RHOB</name>
<dbReference type="OrthoDB" id="8479483at2"/>
<organism evidence="2 3">
    <name type="scientific">Rubrimonas cliftonensis</name>
    <dbReference type="NCBI Taxonomy" id="89524"/>
    <lineage>
        <taxon>Bacteria</taxon>
        <taxon>Pseudomonadati</taxon>
        <taxon>Pseudomonadota</taxon>
        <taxon>Alphaproteobacteria</taxon>
        <taxon>Rhodobacterales</taxon>
        <taxon>Paracoccaceae</taxon>
        <taxon>Rubrimonas</taxon>
    </lineage>
</organism>
<keyword evidence="1" id="KW-0472">Membrane</keyword>
<protein>
    <recommendedName>
        <fullName evidence="4">DUF4345 domain-containing protein</fullName>
    </recommendedName>
</protein>